<evidence type="ECO:0000256" key="4">
    <source>
        <dbReference type="ARBA" id="ARBA00023175"/>
    </source>
</evidence>
<reference evidence="9 10" key="1">
    <citation type="journal article" date="2013" name="Nat. Commun.">
        <title>The evolution and pathogenic mechanisms of the rice sheath blight pathogen.</title>
        <authorList>
            <person name="Zheng A."/>
            <person name="Lin R."/>
            <person name="Xu L."/>
            <person name="Qin P."/>
            <person name="Tang C."/>
            <person name="Ai P."/>
            <person name="Zhang D."/>
            <person name="Liu Y."/>
            <person name="Sun Z."/>
            <person name="Feng H."/>
            <person name="Wang Y."/>
            <person name="Chen Y."/>
            <person name="Liang X."/>
            <person name="Fu R."/>
            <person name="Li Q."/>
            <person name="Zhang J."/>
            <person name="Yu X."/>
            <person name="Xie Z."/>
            <person name="Ding L."/>
            <person name="Guan P."/>
            <person name="Tang J."/>
            <person name="Liang Y."/>
            <person name="Wang S."/>
            <person name="Deng Q."/>
            <person name="Li S."/>
            <person name="Zhu J."/>
            <person name="Wang L."/>
            <person name="Liu H."/>
            <person name="Li P."/>
        </authorList>
    </citation>
    <scope>NUCLEOTIDE SEQUENCE [LARGE SCALE GENOMIC DNA]</scope>
    <source>
        <strain evidence="10">AG-1 IA</strain>
    </source>
</reference>
<feature type="compositionally biased region" description="Acidic residues" evidence="7">
    <location>
        <begin position="1465"/>
        <end position="1491"/>
    </location>
</feature>
<dbReference type="InterPro" id="IPR036961">
    <property type="entry name" value="Kinesin_motor_dom_sf"/>
</dbReference>
<feature type="compositionally biased region" description="Low complexity" evidence="7">
    <location>
        <begin position="424"/>
        <end position="435"/>
    </location>
</feature>
<dbReference type="EMBL" id="AFRT01000576">
    <property type="protein sequence ID" value="ELU43338.1"/>
    <property type="molecule type" value="Genomic_DNA"/>
</dbReference>
<dbReference type="GO" id="GO:0016887">
    <property type="term" value="F:ATP hydrolysis activity"/>
    <property type="evidence" value="ECO:0007669"/>
    <property type="project" value="TreeGrafter"/>
</dbReference>
<sequence length="1719" mass="187194">MSLSATRSRRSNAGNRWAEALAAVQLENGDAPDPDAEAPGEEFVGKEEEDVFESDFESTDEEEYAKQGVDDGEKQVQMEEKAERRAARAKASKIGAAPTQKILERAMRGEPAPKKRRISTKNNVEKRASIYWDATRQSERSSTVKHKFLVQERLKDAENRKAHAPRRPRPIAAPKTQDELIAAALELEEKNTKALNEFLQKEEEKRAAARKVVRLKIEGPVIRWISRGEVPRIEEVKVEQGTNETSIVSSQAPVQPPIIQAPSTQDPVTHAVSVPVEKNSTPVLLEDSTPLVSTSTSAPVFTPVSTPAPVSTTSHASSRASTPLRTQRMQVYVEIPTPSKSMRRSLSSSSVQGSSLALRGREASPSPVISRGLSAPLSQPPVRSPLSSTASLPRSPLSTCEPLVPEIGSSKPPGSVLSQPSRITSTQSSETASSQLPESILPQADPLHNLHRPTVVRQSSVGSSSSSKSKGKMIMFVEIPVRKKERSGTPVPDSTARTEQSSGGMVQQRSSLSDPPSYTPIPPPYLGPGPSGSSTAALTLPARTIPSAPITHSGPTACPVQKQMRNYVVVEYGGGARASFGWNMQAMFGNHADWEDVLLHGVKPLRKFPPSFLSNTRSLMIGLIDPVKPTCAITGLPAPYRDSRTGIPYANAYAYKTLTRLLAHEFIWSKERGCYVGDEGKDPAKGVPANWRSAASGRLQRVVISKSLSLIQPHDTHKLYIMPPVTRNKAPDSSSSASGTTQQQQTRATRSSAVRSPSETKSKLAATTTSSAPPPKPVGSTLSRSTTNRMSVVLPTNKKSIGTKEKDKDDREPMRAFLRIRPAPSSANSTPYIATLSETTVEMSDPSPAAPRFGMRPSLAPAPSLTYTFTRVFPPETLQPEFFASTTLPLVKDLLSGENGLVFAYGVTNSGKTFTIQGGNGKGEGGLLPRTLDVLFNNAKWRPAKCSSVEKEPSYGSSIKSKNGPAVEPDVESLMGEEAADRDDTTIKVDRNYEYSVFVSYAEIYNEKIFDLLASESLTSESSSMSRSGSGQSLSRSLHAKPLPKYLSALLPKSFSSHLGFGSSSSANSMSGSTGPGGEIPGSITRKALALKSDPVTNGKFVSGLREIRVRSAQEGRAILKLGQINRTVFGTVANERSSRSHAVFTIKVLRVHKGADKEDPEEVQCARLSVVDLAGSERSKNTHATGDRLKEAGNINKSLMVLGQCMEMLRANQRKISAGGTLKLGVVPFRHSKLTELFMDFFVGEGRAMIVNVNPYDTGFDENSHVMRFSALAREVATTTQRILPPRPPPAKSSGLATARGLSTSIGPGVGTGPAPKAGSPAPPVRTARKVRLSEGTPGQSESRLMVFLAEDETNDEDDDDDTPRDTLVDELFEEVEYLRERLFEAEMRASTIEAEIREEVMKEMEERMQTMEKMFMRRLASEVEAGESKTDRKIDMLQRAGLLQSRQDSDSEDEENIEKSLMVEDETETDDEEDEDEDEDEEEDEEEPESPTPHHKRLTGQPLATLEEGESFEESELTDDESNESGEEPQVTMGEASMDIEDDDEIPETEEEDQSTPSKSRKQRVESDEEEYEQDEDEDEEEEEEEYVPTPPTKSKSRRESTSRTPKSKGKAPGNTPKAKRDSTPSAPPPGPDQDGDESMLAAAIVPNKRARAARLSASGPGSTYIPAPGEPEAVKKKKRQLGKVSAMTEDQIWAAAMKVDHEKQTMGVRRFGRGSR</sequence>
<feature type="region of interest" description="Disordered" evidence="7">
    <location>
        <begin position="293"/>
        <end position="537"/>
    </location>
</feature>
<feature type="compositionally biased region" description="Polar residues" evidence="7">
    <location>
        <begin position="495"/>
        <end position="511"/>
    </location>
</feature>
<name>L8X2V7_THACA</name>
<feature type="compositionally biased region" description="Pro residues" evidence="7">
    <location>
        <begin position="517"/>
        <end position="527"/>
    </location>
</feature>
<feature type="compositionally biased region" description="Low complexity" evidence="7">
    <location>
        <begin position="459"/>
        <end position="468"/>
    </location>
</feature>
<feature type="compositionally biased region" description="Polar residues" evidence="7">
    <location>
        <begin position="385"/>
        <end position="398"/>
    </location>
</feature>
<feature type="compositionally biased region" description="Basic and acidic residues" evidence="7">
    <location>
        <begin position="802"/>
        <end position="813"/>
    </location>
</feature>
<dbReference type="Pfam" id="PF00225">
    <property type="entry name" value="Kinesin"/>
    <property type="match status" value="2"/>
</dbReference>
<feature type="region of interest" description="Disordered" evidence="7">
    <location>
        <begin position="155"/>
        <end position="176"/>
    </location>
</feature>
<feature type="compositionally biased region" description="Basic and acidic residues" evidence="7">
    <location>
        <begin position="102"/>
        <end position="113"/>
    </location>
</feature>
<gene>
    <name evidence="9" type="ORF">AG1IA_02634</name>
</gene>
<feature type="compositionally biased region" description="Acidic residues" evidence="7">
    <location>
        <begin position="1540"/>
        <end position="1556"/>
    </location>
</feature>
<dbReference type="PROSITE" id="PS50067">
    <property type="entry name" value="KINESIN_MOTOR_2"/>
    <property type="match status" value="1"/>
</dbReference>
<evidence type="ECO:0000256" key="2">
    <source>
        <dbReference type="ARBA" id="ARBA00022741"/>
    </source>
</evidence>
<keyword evidence="2 5" id="KW-0547">Nucleotide-binding</keyword>
<feature type="binding site" evidence="5">
    <location>
        <begin position="906"/>
        <end position="913"/>
    </location>
    <ligand>
        <name>ATP</name>
        <dbReference type="ChEBI" id="CHEBI:30616"/>
    </ligand>
</feature>
<dbReference type="PANTHER" id="PTHR24115:SF1008">
    <property type="entry name" value="KINESIN-LIKE PROTEIN SUBITO"/>
    <property type="match status" value="1"/>
</dbReference>
<accession>L8X2V7</accession>
<evidence type="ECO:0000313" key="10">
    <source>
        <dbReference type="Proteomes" id="UP000011668"/>
    </source>
</evidence>
<keyword evidence="3 5" id="KW-0067">ATP-binding</keyword>
<feature type="compositionally biased region" description="Low complexity" evidence="7">
    <location>
        <begin position="733"/>
        <end position="753"/>
    </location>
</feature>
<dbReference type="GO" id="GO:0008017">
    <property type="term" value="F:microtubule binding"/>
    <property type="evidence" value="ECO:0007669"/>
    <property type="project" value="InterPro"/>
</dbReference>
<dbReference type="GO" id="GO:0005524">
    <property type="term" value="F:ATP binding"/>
    <property type="evidence" value="ECO:0007669"/>
    <property type="project" value="UniProtKB-UniRule"/>
</dbReference>
<dbReference type="PRINTS" id="PR00380">
    <property type="entry name" value="KINESINHEAVY"/>
</dbReference>
<dbReference type="InterPro" id="IPR046757">
    <property type="entry name" value="YL1_N"/>
</dbReference>
<comment type="similarity">
    <text evidence="5">Belongs to the TRAFAC class myosin-kinesin ATPase superfamily. Kinesin family.</text>
</comment>
<feature type="region of interest" description="Disordered" evidence="7">
    <location>
        <begin position="719"/>
        <end position="813"/>
    </location>
</feature>
<evidence type="ECO:0000313" key="9">
    <source>
        <dbReference type="EMBL" id="ELU43338.1"/>
    </source>
</evidence>
<dbReference type="GO" id="GO:0005634">
    <property type="term" value="C:nucleus"/>
    <property type="evidence" value="ECO:0007669"/>
    <property type="project" value="TreeGrafter"/>
</dbReference>
<keyword evidence="4 5" id="KW-0505">Motor protein</keyword>
<dbReference type="Pfam" id="PF08265">
    <property type="entry name" value="YL1_C"/>
    <property type="match status" value="1"/>
</dbReference>
<dbReference type="InterPro" id="IPR019821">
    <property type="entry name" value="Kinesin_motor_CS"/>
</dbReference>
<dbReference type="InterPro" id="IPR001752">
    <property type="entry name" value="Kinesin_motor_dom"/>
</dbReference>
<evidence type="ECO:0000256" key="5">
    <source>
        <dbReference type="PROSITE-ProRule" id="PRU00283"/>
    </source>
</evidence>
<proteinExistence type="inferred from homology"/>
<dbReference type="PROSITE" id="PS00411">
    <property type="entry name" value="KINESIN_MOTOR_1"/>
    <property type="match status" value="1"/>
</dbReference>
<dbReference type="HOGENOM" id="CLU_240327_0_0_1"/>
<dbReference type="Gene3D" id="3.40.850.10">
    <property type="entry name" value="Kinesin motor domain"/>
    <property type="match status" value="1"/>
</dbReference>
<feature type="compositionally biased region" description="Acidic residues" evidence="7">
    <location>
        <begin position="1509"/>
        <end position="1529"/>
    </location>
</feature>
<feature type="domain" description="Kinesin motor" evidence="8">
    <location>
        <begin position="813"/>
        <end position="1277"/>
    </location>
</feature>
<dbReference type="SUPFAM" id="SSF52540">
    <property type="entry name" value="P-loop containing nucleoside triphosphate hydrolases"/>
    <property type="match status" value="1"/>
</dbReference>
<dbReference type="InterPro" id="IPR027417">
    <property type="entry name" value="P-loop_NTPase"/>
</dbReference>
<comment type="caution">
    <text evidence="9">The sequence shown here is derived from an EMBL/GenBank/DDBJ whole genome shotgun (WGS) entry which is preliminary data.</text>
</comment>
<feature type="compositionally biased region" description="Basic and acidic residues" evidence="7">
    <location>
        <begin position="64"/>
        <end position="86"/>
    </location>
</feature>
<feature type="compositionally biased region" description="Polar residues" evidence="7">
    <location>
        <begin position="780"/>
        <end position="790"/>
    </location>
</feature>
<feature type="region of interest" description="Disordered" evidence="7">
    <location>
        <begin position="950"/>
        <end position="979"/>
    </location>
</feature>
<evidence type="ECO:0000256" key="7">
    <source>
        <dbReference type="SAM" id="MobiDB-lite"/>
    </source>
</evidence>
<feature type="compositionally biased region" description="Acidic residues" evidence="7">
    <location>
        <begin position="47"/>
        <end position="63"/>
    </location>
</feature>
<protein>
    <submittedName>
        <fullName evidence="9">Kinesin-like protein</fullName>
    </submittedName>
</protein>
<feature type="coiled-coil region" evidence="6">
    <location>
        <begin position="1370"/>
        <end position="1416"/>
    </location>
</feature>
<feature type="region of interest" description="Disordered" evidence="7">
    <location>
        <begin position="1442"/>
        <end position="1677"/>
    </location>
</feature>
<organism evidence="9 10">
    <name type="scientific">Thanatephorus cucumeris (strain AG1-IA)</name>
    <name type="common">Rice sheath blight fungus</name>
    <name type="synonym">Rhizoctonia solani</name>
    <dbReference type="NCBI Taxonomy" id="983506"/>
    <lineage>
        <taxon>Eukaryota</taxon>
        <taxon>Fungi</taxon>
        <taxon>Dikarya</taxon>
        <taxon>Basidiomycota</taxon>
        <taxon>Agaricomycotina</taxon>
        <taxon>Agaricomycetes</taxon>
        <taxon>Cantharellales</taxon>
        <taxon>Ceratobasidiaceae</taxon>
        <taxon>Rhizoctonia</taxon>
        <taxon>Rhizoctonia solani AG-1</taxon>
    </lineage>
</organism>
<dbReference type="Pfam" id="PF05764">
    <property type="entry name" value="YL1"/>
    <property type="match status" value="1"/>
</dbReference>
<evidence type="ECO:0000256" key="6">
    <source>
        <dbReference type="SAM" id="Coils"/>
    </source>
</evidence>
<dbReference type="Proteomes" id="UP000011668">
    <property type="component" value="Unassembled WGS sequence"/>
</dbReference>
<dbReference type="STRING" id="983506.L8X2V7"/>
<dbReference type="InterPro" id="IPR013272">
    <property type="entry name" value="Vps72/YL1_C"/>
</dbReference>
<keyword evidence="1" id="KW-0493">Microtubule</keyword>
<keyword evidence="10" id="KW-1185">Reference proteome</keyword>
<evidence type="ECO:0000256" key="1">
    <source>
        <dbReference type="ARBA" id="ARBA00022701"/>
    </source>
</evidence>
<dbReference type="GO" id="GO:0005871">
    <property type="term" value="C:kinesin complex"/>
    <property type="evidence" value="ECO:0007669"/>
    <property type="project" value="TreeGrafter"/>
</dbReference>
<dbReference type="SMART" id="SM00129">
    <property type="entry name" value="KISc"/>
    <property type="match status" value="1"/>
</dbReference>
<evidence type="ECO:0000256" key="3">
    <source>
        <dbReference type="ARBA" id="ARBA00022840"/>
    </source>
</evidence>
<feature type="compositionally biased region" description="Low complexity" evidence="7">
    <location>
        <begin position="298"/>
        <end position="322"/>
    </location>
</feature>
<dbReference type="InterPro" id="IPR027640">
    <property type="entry name" value="Kinesin-like_fam"/>
</dbReference>
<dbReference type="GO" id="GO:0007018">
    <property type="term" value="P:microtubule-based movement"/>
    <property type="evidence" value="ECO:0007669"/>
    <property type="project" value="InterPro"/>
</dbReference>
<dbReference type="GO" id="GO:0005874">
    <property type="term" value="C:microtubule"/>
    <property type="evidence" value="ECO:0007669"/>
    <property type="project" value="UniProtKB-KW"/>
</dbReference>
<feature type="compositionally biased region" description="Low complexity" evidence="7">
    <location>
        <begin position="344"/>
        <end position="358"/>
    </location>
</feature>
<feature type="compositionally biased region" description="Acidic residues" evidence="7">
    <location>
        <begin position="1569"/>
        <end position="1589"/>
    </location>
</feature>
<dbReference type="PANTHER" id="PTHR24115">
    <property type="entry name" value="KINESIN-RELATED"/>
    <property type="match status" value="1"/>
</dbReference>
<feature type="compositionally biased region" description="Acidic residues" evidence="7">
    <location>
        <begin position="30"/>
        <end position="40"/>
    </location>
</feature>
<evidence type="ECO:0000259" key="8">
    <source>
        <dbReference type="PROSITE" id="PS50067"/>
    </source>
</evidence>
<dbReference type="OrthoDB" id="123929at2759"/>
<dbReference type="SMART" id="SM00993">
    <property type="entry name" value="YL1_C"/>
    <property type="match status" value="1"/>
</dbReference>
<feature type="region of interest" description="Disordered" evidence="7">
    <location>
        <begin position="1282"/>
        <end position="1346"/>
    </location>
</feature>
<dbReference type="GO" id="GO:0003777">
    <property type="term" value="F:microtubule motor activity"/>
    <property type="evidence" value="ECO:0007669"/>
    <property type="project" value="InterPro"/>
</dbReference>
<keyword evidence="6" id="KW-0175">Coiled coil</keyword>
<feature type="region of interest" description="Disordered" evidence="7">
    <location>
        <begin position="26"/>
        <end position="122"/>
    </location>
</feature>
<feature type="coiled-coil region" evidence="6">
    <location>
        <begin position="177"/>
        <end position="205"/>
    </location>
</feature>